<gene>
    <name evidence="12" type="ORF">UW92_C0034G0004</name>
</gene>
<keyword evidence="3" id="KW-1003">Cell membrane</keyword>
<organism evidence="12 13">
    <name type="scientific">Candidatus Jorgensenbacteria bacterium GW2011_GWA2_45_13</name>
    <dbReference type="NCBI Taxonomy" id="1618662"/>
    <lineage>
        <taxon>Bacteria</taxon>
        <taxon>Candidatus Joergenseniibacteriota</taxon>
    </lineage>
</organism>
<dbReference type="InterPro" id="IPR001708">
    <property type="entry name" value="YidC/ALB3/OXA1/COX18"/>
</dbReference>
<protein>
    <submittedName>
        <fullName evidence="12">Membrane protein insertase YidC</fullName>
    </submittedName>
</protein>
<dbReference type="AlphaFoldDB" id="A0A0G1NBR5"/>
<keyword evidence="4 9" id="KW-0812">Transmembrane</keyword>
<dbReference type="PANTHER" id="PTHR12428:SF65">
    <property type="entry name" value="CYTOCHROME C OXIDASE ASSEMBLY PROTEIN COX18, MITOCHONDRIAL"/>
    <property type="match status" value="1"/>
</dbReference>
<dbReference type="InterPro" id="IPR047196">
    <property type="entry name" value="YidC_ALB_C"/>
</dbReference>
<evidence type="ECO:0000256" key="3">
    <source>
        <dbReference type="ARBA" id="ARBA00022475"/>
    </source>
</evidence>
<keyword evidence="5" id="KW-0653">Protein transport</keyword>
<feature type="domain" description="Membrane insertase YidC/Oxa/ALB C-terminal" evidence="11">
    <location>
        <begin position="30"/>
        <end position="215"/>
    </location>
</feature>
<comment type="subcellular location">
    <subcellularLocation>
        <location evidence="1">Cell membrane</location>
        <topology evidence="1">Multi-pass membrane protein</topology>
    </subcellularLocation>
    <subcellularLocation>
        <location evidence="9">Membrane</location>
        <topology evidence="9">Multi-pass membrane protein</topology>
    </subcellularLocation>
</comment>
<feature type="transmembrane region" description="Helical" evidence="10">
    <location>
        <begin position="7"/>
        <end position="23"/>
    </location>
</feature>
<evidence type="ECO:0000256" key="2">
    <source>
        <dbReference type="ARBA" id="ARBA00022448"/>
    </source>
</evidence>
<evidence type="ECO:0000256" key="6">
    <source>
        <dbReference type="ARBA" id="ARBA00022989"/>
    </source>
</evidence>
<proteinExistence type="inferred from homology"/>
<evidence type="ECO:0000256" key="5">
    <source>
        <dbReference type="ARBA" id="ARBA00022927"/>
    </source>
</evidence>
<dbReference type="InterPro" id="IPR028055">
    <property type="entry name" value="YidC/Oxa/ALB_C"/>
</dbReference>
<comment type="caution">
    <text evidence="12">The sequence shown here is derived from an EMBL/GenBank/DDBJ whole genome shotgun (WGS) entry which is preliminary data.</text>
</comment>
<accession>A0A0G1NBR5</accession>
<dbReference type="PANTHER" id="PTHR12428">
    <property type="entry name" value="OXA1"/>
    <property type="match status" value="1"/>
</dbReference>
<dbReference type="GO" id="GO:0051205">
    <property type="term" value="P:protein insertion into membrane"/>
    <property type="evidence" value="ECO:0007669"/>
    <property type="project" value="TreeGrafter"/>
</dbReference>
<evidence type="ECO:0000313" key="12">
    <source>
        <dbReference type="EMBL" id="KKT90562.1"/>
    </source>
</evidence>
<keyword evidence="8" id="KW-0143">Chaperone</keyword>
<feature type="transmembrane region" description="Helical" evidence="10">
    <location>
        <begin position="29"/>
        <end position="49"/>
    </location>
</feature>
<dbReference type="GO" id="GO:0032977">
    <property type="term" value="F:membrane insertase activity"/>
    <property type="evidence" value="ECO:0007669"/>
    <property type="project" value="InterPro"/>
</dbReference>
<keyword evidence="7 10" id="KW-0472">Membrane</keyword>
<comment type="similarity">
    <text evidence="9">Belongs to the OXA1/ALB3/YidC family.</text>
</comment>
<evidence type="ECO:0000256" key="4">
    <source>
        <dbReference type="ARBA" id="ARBA00022692"/>
    </source>
</evidence>
<evidence type="ECO:0000256" key="10">
    <source>
        <dbReference type="SAM" id="Phobius"/>
    </source>
</evidence>
<reference evidence="12 13" key="1">
    <citation type="journal article" date="2015" name="Nature">
        <title>rRNA introns, odd ribosomes, and small enigmatic genomes across a large radiation of phyla.</title>
        <authorList>
            <person name="Brown C.T."/>
            <person name="Hug L.A."/>
            <person name="Thomas B.C."/>
            <person name="Sharon I."/>
            <person name="Castelle C.J."/>
            <person name="Singh A."/>
            <person name="Wilkins M.J."/>
            <person name="Williams K.H."/>
            <person name="Banfield J.F."/>
        </authorList>
    </citation>
    <scope>NUCLEOTIDE SEQUENCE [LARGE SCALE GENOMIC DNA]</scope>
</reference>
<dbReference type="Pfam" id="PF02096">
    <property type="entry name" value="60KD_IMP"/>
    <property type="match status" value="1"/>
</dbReference>
<keyword evidence="2" id="KW-0813">Transport</keyword>
<dbReference type="GO" id="GO:0015031">
    <property type="term" value="P:protein transport"/>
    <property type="evidence" value="ECO:0007669"/>
    <property type="project" value="UniProtKB-KW"/>
</dbReference>
<evidence type="ECO:0000256" key="9">
    <source>
        <dbReference type="RuleBase" id="RU003945"/>
    </source>
</evidence>
<dbReference type="GO" id="GO:0005886">
    <property type="term" value="C:plasma membrane"/>
    <property type="evidence" value="ECO:0007669"/>
    <property type="project" value="UniProtKB-SubCell"/>
</dbReference>
<dbReference type="Proteomes" id="UP000033966">
    <property type="component" value="Unassembled WGS sequence"/>
</dbReference>
<feature type="transmembrane region" description="Helical" evidence="10">
    <location>
        <begin position="127"/>
        <end position="149"/>
    </location>
</feature>
<feature type="transmembrane region" description="Helical" evidence="10">
    <location>
        <begin position="170"/>
        <end position="189"/>
    </location>
</feature>
<dbReference type="EMBL" id="LCKF01000034">
    <property type="protein sequence ID" value="KKT90562.1"/>
    <property type="molecule type" value="Genomic_DNA"/>
</dbReference>
<keyword evidence="6 10" id="KW-1133">Transmembrane helix</keyword>
<feature type="transmembrane region" description="Helical" evidence="10">
    <location>
        <begin position="95"/>
        <end position="115"/>
    </location>
</feature>
<evidence type="ECO:0000313" key="13">
    <source>
        <dbReference type="Proteomes" id="UP000033966"/>
    </source>
</evidence>
<evidence type="ECO:0000256" key="7">
    <source>
        <dbReference type="ARBA" id="ARBA00023136"/>
    </source>
</evidence>
<sequence length="224" mass="25577">MVYLFQTYIYTPILSVLVFIYQNTSFHDLGVAIIELTILVRIVLFPIFFKSAKDQALMQRIQPHIKEIQEKHKDNKEAQAKALLSLYKEHKLNPFSGFFLLLLQLPVFFALYQVFQNELSNGLFDNLVFLGLINLGETSVVIAIVAALFQFVQTKLMMAKTKKGEVNTMASMNKIMVVVGPAISFFILLNLPAALGFFWIISTIFSIGQQLYINKQFNTDPRLI</sequence>
<evidence type="ECO:0000256" key="8">
    <source>
        <dbReference type="ARBA" id="ARBA00023186"/>
    </source>
</evidence>
<dbReference type="CDD" id="cd20070">
    <property type="entry name" value="5TM_YidC_Alb3"/>
    <property type="match status" value="1"/>
</dbReference>
<evidence type="ECO:0000256" key="1">
    <source>
        <dbReference type="ARBA" id="ARBA00004651"/>
    </source>
</evidence>
<name>A0A0G1NBR5_9BACT</name>
<dbReference type="NCBIfam" id="TIGR03592">
    <property type="entry name" value="yidC_oxa1_cterm"/>
    <property type="match status" value="1"/>
</dbReference>
<evidence type="ECO:0000259" key="11">
    <source>
        <dbReference type="Pfam" id="PF02096"/>
    </source>
</evidence>